<evidence type="ECO:0000313" key="3">
    <source>
        <dbReference type="Proteomes" id="UP001362999"/>
    </source>
</evidence>
<keyword evidence="3" id="KW-1185">Reference proteome</keyword>
<feature type="compositionally biased region" description="Low complexity" evidence="1">
    <location>
        <begin position="247"/>
        <end position="263"/>
    </location>
</feature>
<sequence length="492" mass="52676">MPHLYPPVFAKASSALDDLFSSTSKAGTGKQTSLPGTEAPDNGLRRVLPPAIPLPVIAQPSSHMNRLFAASPALDASGDASLIATAAPVHGLGTITSSLSPVSEHSTDDTVNELIDSFGYPNMPEGHIPSGQSINSTPSDLTLRNARPSGGSSSGRKSSKRTRKRQPFKIPSVQDTTSAPLVQPVPKMAPRRSRTQTGVEESYRYEPYHGSVGRTMRQGQRSFRDKNPDAVGHMGRMTLEPTGNVQPTAGPSGSSSSLPTAPAPSAALPIHRLPFKLLRLSDYKPYDLGTLPKLLLPIPASGIPQSMPLLPNTLAALNNVSGRVAVLGGLAITPMNSGLSHPENYIHFVRLITDDELAALRATEGVAFYGNEYFDAYTLQQWVVRVEYSFLPDQLPAGDLLAKKFPYLHRAGLLIPEFPALQQPVTVSHVPSPQMASSAPSDSPSDSLWTAEHHYTHFNTAAVSAAEQSTVDSFGMPAVPSEYPRLYWDAAQ</sequence>
<organism evidence="2 3">
    <name type="scientific">Favolaschia claudopus</name>
    <dbReference type="NCBI Taxonomy" id="2862362"/>
    <lineage>
        <taxon>Eukaryota</taxon>
        <taxon>Fungi</taxon>
        <taxon>Dikarya</taxon>
        <taxon>Basidiomycota</taxon>
        <taxon>Agaricomycotina</taxon>
        <taxon>Agaricomycetes</taxon>
        <taxon>Agaricomycetidae</taxon>
        <taxon>Agaricales</taxon>
        <taxon>Marasmiineae</taxon>
        <taxon>Mycenaceae</taxon>
        <taxon>Favolaschia</taxon>
    </lineage>
</organism>
<evidence type="ECO:0000256" key="1">
    <source>
        <dbReference type="SAM" id="MobiDB-lite"/>
    </source>
</evidence>
<feature type="compositionally biased region" description="Basic residues" evidence="1">
    <location>
        <begin position="157"/>
        <end position="167"/>
    </location>
</feature>
<comment type="caution">
    <text evidence="2">The sequence shown here is derived from an EMBL/GenBank/DDBJ whole genome shotgun (WGS) entry which is preliminary data.</text>
</comment>
<dbReference type="AlphaFoldDB" id="A0AAW0CGE5"/>
<name>A0AAW0CGE5_9AGAR</name>
<feature type="region of interest" description="Disordered" evidence="1">
    <location>
        <begin position="116"/>
        <end position="205"/>
    </location>
</feature>
<dbReference type="Proteomes" id="UP001362999">
    <property type="component" value="Unassembled WGS sequence"/>
</dbReference>
<evidence type="ECO:0000313" key="2">
    <source>
        <dbReference type="EMBL" id="KAK7038092.1"/>
    </source>
</evidence>
<gene>
    <name evidence="2" type="ORF">R3P38DRAFT_536517</name>
</gene>
<accession>A0AAW0CGE5</accession>
<feature type="compositionally biased region" description="Polar residues" evidence="1">
    <location>
        <begin position="130"/>
        <end position="142"/>
    </location>
</feature>
<feature type="region of interest" description="Disordered" evidence="1">
    <location>
        <begin position="21"/>
        <end position="43"/>
    </location>
</feature>
<proteinExistence type="predicted"/>
<dbReference type="EMBL" id="JAWWNJ010000017">
    <property type="protein sequence ID" value="KAK7038092.1"/>
    <property type="molecule type" value="Genomic_DNA"/>
</dbReference>
<protein>
    <submittedName>
        <fullName evidence="2">Uncharacterized protein</fullName>
    </submittedName>
</protein>
<feature type="region of interest" description="Disordered" evidence="1">
    <location>
        <begin position="239"/>
        <end position="263"/>
    </location>
</feature>
<feature type="compositionally biased region" description="Polar residues" evidence="1">
    <location>
        <begin position="21"/>
        <end position="35"/>
    </location>
</feature>
<reference evidence="2 3" key="1">
    <citation type="journal article" date="2024" name="J Genomics">
        <title>Draft genome sequencing and assembly of Favolaschia claudopus CIRM-BRFM 2984 isolated from oak limbs.</title>
        <authorList>
            <person name="Navarro D."/>
            <person name="Drula E."/>
            <person name="Chaduli D."/>
            <person name="Cazenave R."/>
            <person name="Ahrendt S."/>
            <person name="Wang J."/>
            <person name="Lipzen A."/>
            <person name="Daum C."/>
            <person name="Barry K."/>
            <person name="Grigoriev I.V."/>
            <person name="Favel A."/>
            <person name="Rosso M.N."/>
            <person name="Martin F."/>
        </authorList>
    </citation>
    <scope>NUCLEOTIDE SEQUENCE [LARGE SCALE GENOMIC DNA]</scope>
    <source>
        <strain evidence="2 3">CIRM-BRFM 2984</strain>
    </source>
</reference>